<evidence type="ECO:0000259" key="10">
    <source>
        <dbReference type="PROSITE" id="PS50828"/>
    </source>
</evidence>
<evidence type="ECO:0000256" key="6">
    <source>
        <dbReference type="ARBA" id="ARBA00023125"/>
    </source>
</evidence>
<evidence type="ECO:0000313" key="11">
    <source>
        <dbReference type="EMBL" id="BEQ14050.1"/>
    </source>
</evidence>
<reference evidence="12" key="1">
    <citation type="journal article" date="2023" name="Arch. Microbiol.">
        <title>Desulfoferula mesophilus gen. nov. sp. nov., a mesophilic sulfate-reducing bacterium isolated from a brackish lake sediment.</title>
        <authorList>
            <person name="Watanabe T."/>
            <person name="Yabe T."/>
            <person name="Tsuji J.M."/>
            <person name="Fukui M."/>
        </authorList>
    </citation>
    <scope>NUCLEOTIDE SEQUENCE [LARGE SCALE GENOMIC DNA]</scope>
    <source>
        <strain evidence="12">12FAK</strain>
    </source>
</reference>
<dbReference type="EC" id="3.1.-.-" evidence="7"/>
<dbReference type="InterPro" id="IPR007696">
    <property type="entry name" value="DNA_mismatch_repair_MutS_core"/>
</dbReference>
<dbReference type="RefSeq" id="WP_338605777.1">
    <property type="nucleotide sequence ID" value="NZ_AP028679.1"/>
</dbReference>
<keyword evidence="5 7" id="KW-0694">RNA-binding</keyword>
<dbReference type="PANTHER" id="PTHR48466:SF2">
    <property type="entry name" value="OS10G0509000 PROTEIN"/>
    <property type="match status" value="1"/>
</dbReference>
<evidence type="ECO:0000256" key="1">
    <source>
        <dbReference type="ARBA" id="ARBA00022730"/>
    </source>
</evidence>
<feature type="coiled-coil region" evidence="8">
    <location>
        <begin position="259"/>
        <end position="293"/>
    </location>
</feature>
<comment type="similarity">
    <text evidence="7">Belongs to the DNA mismatch repair MutS family. MutS2 subfamily.</text>
</comment>
<dbReference type="SMART" id="SM00534">
    <property type="entry name" value="MUTSac"/>
    <property type="match status" value="1"/>
</dbReference>
<dbReference type="GO" id="GO:0045910">
    <property type="term" value="P:negative regulation of DNA recombination"/>
    <property type="evidence" value="ECO:0007669"/>
    <property type="project" value="InterPro"/>
</dbReference>
<comment type="function">
    <text evidence="7">Acts as a ribosome collision sensor, splitting the ribosome into its 2 subunits. Detects stalled/collided 70S ribosomes which it binds and splits by an ATP-hydrolysis driven conformational change. Acts upstream of the ribosome quality control system (RQC), a ribosome-associated complex that mediates the extraction of incompletely synthesized nascent chains from stalled ribosomes and their subsequent degradation. Probably generates substrates for RQC.</text>
</comment>
<keyword evidence="7" id="KW-0540">Nuclease</keyword>
<keyword evidence="6 7" id="KW-0238">DNA-binding</keyword>
<dbReference type="InterPro" id="IPR027417">
    <property type="entry name" value="P-loop_NTPase"/>
</dbReference>
<keyword evidence="2 7" id="KW-0547">Nucleotide-binding</keyword>
<dbReference type="AlphaFoldDB" id="A0AAU9EQ95"/>
<gene>
    <name evidence="7 11" type="primary">mutS2</name>
    <name evidence="7" type="synonym">rqcU</name>
    <name evidence="11" type="ORF">FAK_11160</name>
</gene>
<dbReference type="InterPro" id="IPR002625">
    <property type="entry name" value="Smr_dom"/>
</dbReference>
<dbReference type="SUPFAM" id="SSF160443">
    <property type="entry name" value="SMR domain-like"/>
    <property type="match status" value="1"/>
</dbReference>
<dbReference type="GO" id="GO:0005524">
    <property type="term" value="F:ATP binding"/>
    <property type="evidence" value="ECO:0007669"/>
    <property type="project" value="UniProtKB-UniRule"/>
</dbReference>
<dbReference type="EC" id="3.6.4.-" evidence="7"/>
<keyword evidence="1 7" id="KW-0699">rRNA-binding</keyword>
<dbReference type="InterPro" id="IPR045076">
    <property type="entry name" value="MutS"/>
</dbReference>
<dbReference type="InterPro" id="IPR036063">
    <property type="entry name" value="Smr_dom_sf"/>
</dbReference>
<dbReference type="Gene3D" id="1.10.1420.10">
    <property type="match status" value="2"/>
</dbReference>
<keyword evidence="4 7" id="KW-0067">ATP-binding</keyword>
<dbReference type="SUPFAM" id="SSF48334">
    <property type="entry name" value="DNA repair protein MutS, domain III"/>
    <property type="match status" value="1"/>
</dbReference>
<dbReference type="Proteomes" id="UP001366166">
    <property type="component" value="Chromosome"/>
</dbReference>
<dbReference type="NCBIfam" id="TIGR01069">
    <property type="entry name" value="mutS2"/>
    <property type="match status" value="1"/>
</dbReference>
<dbReference type="GO" id="GO:0030983">
    <property type="term" value="F:mismatched DNA binding"/>
    <property type="evidence" value="ECO:0007669"/>
    <property type="project" value="InterPro"/>
</dbReference>
<feature type="domain" description="Smr" evidence="10">
    <location>
        <begin position="749"/>
        <end position="824"/>
    </location>
</feature>
<dbReference type="HAMAP" id="MF_00092">
    <property type="entry name" value="MutS2"/>
    <property type="match status" value="1"/>
</dbReference>
<dbReference type="GO" id="GO:0004519">
    <property type="term" value="F:endonuclease activity"/>
    <property type="evidence" value="ECO:0007669"/>
    <property type="project" value="UniProtKB-UniRule"/>
</dbReference>
<dbReference type="GO" id="GO:0019843">
    <property type="term" value="F:rRNA binding"/>
    <property type="evidence" value="ECO:0007669"/>
    <property type="project" value="UniProtKB-UniRule"/>
</dbReference>
<dbReference type="Pfam" id="PF01713">
    <property type="entry name" value="Smr"/>
    <property type="match status" value="1"/>
</dbReference>
<dbReference type="InterPro" id="IPR000432">
    <property type="entry name" value="DNA_mismatch_repair_MutS_C"/>
</dbReference>
<evidence type="ECO:0000256" key="5">
    <source>
        <dbReference type="ARBA" id="ARBA00022884"/>
    </source>
</evidence>
<dbReference type="PIRSF" id="PIRSF005814">
    <property type="entry name" value="MutS_YshD"/>
    <property type="match status" value="1"/>
</dbReference>
<dbReference type="SMART" id="SM00533">
    <property type="entry name" value="MUTSd"/>
    <property type="match status" value="1"/>
</dbReference>
<dbReference type="PROSITE" id="PS50828">
    <property type="entry name" value="SMR"/>
    <property type="match status" value="1"/>
</dbReference>
<evidence type="ECO:0000313" key="12">
    <source>
        <dbReference type="Proteomes" id="UP001366166"/>
    </source>
</evidence>
<dbReference type="GO" id="GO:0006298">
    <property type="term" value="P:mismatch repair"/>
    <property type="evidence" value="ECO:0007669"/>
    <property type="project" value="InterPro"/>
</dbReference>
<dbReference type="GO" id="GO:0016887">
    <property type="term" value="F:ATP hydrolysis activity"/>
    <property type="evidence" value="ECO:0007669"/>
    <property type="project" value="InterPro"/>
</dbReference>
<organism evidence="11 12">
    <name type="scientific">Desulfoferula mesophila</name>
    <dbReference type="NCBI Taxonomy" id="3058419"/>
    <lineage>
        <taxon>Bacteria</taxon>
        <taxon>Pseudomonadati</taxon>
        <taxon>Thermodesulfobacteriota</taxon>
        <taxon>Desulfarculia</taxon>
        <taxon>Desulfarculales</taxon>
        <taxon>Desulfarculaceae</taxon>
        <taxon>Desulfoferula</taxon>
    </lineage>
</organism>
<protein>
    <recommendedName>
        <fullName evidence="7">Endonuclease MutS2</fullName>
        <ecNumber evidence="7">3.1.-.-</ecNumber>
    </recommendedName>
    <alternativeName>
        <fullName evidence="7">Ribosome-associated protein quality control-upstream factor</fullName>
        <shortName evidence="7">RQC-upstream factor</shortName>
        <shortName evidence="7">RqcU</shortName>
        <ecNumber evidence="7">3.6.4.-</ecNumber>
    </alternativeName>
</protein>
<keyword evidence="3 7" id="KW-0378">Hydrolase</keyword>
<evidence type="ECO:0000256" key="4">
    <source>
        <dbReference type="ARBA" id="ARBA00022840"/>
    </source>
</evidence>
<dbReference type="GO" id="GO:0043023">
    <property type="term" value="F:ribosomal large subunit binding"/>
    <property type="evidence" value="ECO:0007669"/>
    <property type="project" value="UniProtKB-UniRule"/>
</dbReference>
<evidence type="ECO:0000256" key="2">
    <source>
        <dbReference type="ARBA" id="ARBA00022741"/>
    </source>
</evidence>
<dbReference type="Gene3D" id="3.40.50.300">
    <property type="entry name" value="P-loop containing nucleotide triphosphate hydrolases"/>
    <property type="match status" value="1"/>
</dbReference>
<evidence type="ECO:0000256" key="7">
    <source>
        <dbReference type="HAMAP-Rule" id="MF_00092"/>
    </source>
</evidence>
<dbReference type="KEGG" id="dmp:FAK_11160"/>
<dbReference type="Pfam" id="PF00488">
    <property type="entry name" value="MutS_V"/>
    <property type="match status" value="1"/>
</dbReference>
<keyword evidence="12" id="KW-1185">Reference proteome</keyword>
<proteinExistence type="inferred from homology"/>
<feature type="binding site" evidence="7">
    <location>
        <begin position="358"/>
        <end position="365"/>
    </location>
    <ligand>
        <name>ATP</name>
        <dbReference type="ChEBI" id="CHEBI:30616"/>
    </ligand>
</feature>
<dbReference type="InterPro" id="IPR005747">
    <property type="entry name" value="MutS2"/>
</dbReference>
<comment type="subunit">
    <text evidence="7">Homodimer. Binds to stalled ribosomes, contacting rRNA.</text>
</comment>
<feature type="region of interest" description="Disordered" evidence="9">
    <location>
        <begin position="554"/>
        <end position="592"/>
    </location>
</feature>
<dbReference type="SUPFAM" id="SSF52540">
    <property type="entry name" value="P-loop containing nucleoside triphosphate hydrolases"/>
    <property type="match status" value="1"/>
</dbReference>
<sequence>MPEIRPSSAEPAPERTHLCADAQTLAALELGPLLERVASLAISPLGAERARALRPCSDLAVVGRRQRRLSQLRQLMQEQGRPTLDGMDDMRPLLDRLGPVGAFLVPEELEVMADFLSAAARAYSFLAPSEGRMDELFRLANQITALPELAKELRRVIGPGHSVSSQASPELARVRRESNRARERLRGELMGLVHDESLAPAFSDQVVTQRGGRFVVPVKADAKGRVTGIIHDTSGSGATCFVEPLSAVEGNNQLALLSRREREEEIKVLVEVAQRLAEQSQALRENIAALAKLDCLLAQARLAERLQCAEPVLTSAGEVDLIKARHPLLAWRAAGQKGQCVPINLRISPEQRLLVISGANAGGKTATLKTLGLITLMVMCGLPAPLERGSRVAVFDTVAAEIGDEQDLEGDLSTFTAHAGRLAQMVSQAGPSALFLIDEIGGGTDPSEGSALATAVLDWLGSKGAMVLATTHFHRLKAYATLHEGAENVSVSFDRATGQATYQLHYGAPGFSDALAVAARLGFPSRILQAAETELDQAERQTVALLREAEDARQQARQERSAAAADRLAAKGEREKARQLKRQAAQERAGALAEGKRRVREVAKRFEGELSRLLGQTAERQKEPGRVREGAVRQELYEARRQALAQVEATAAEPQAEAAPEAGAGAAGLKEGDAVELVKLGQTGTLLEAPSPGRDTVPVSVGVAGVRVMVPLAELNPLPAGAHTQPKGKAAGRGKGISVQAGSGEGLDLNLIGKRVDEALPLVDKALDQALLAGRGELRVVHGMGTGRLRAAIREYLAEHPAVASFRAGERGEGGAGVTVAQVRQ</sequence>
<name>A0AAU9EQ95_9BACT</name>
<dbReference type="PANTHER" id="PTHR48466">
    <property type="entry name" value="OS10G0509000 PROTEIN-RELATED"/>
    <property type="match status" value="1"/>
</dbReference>
<comment type="function">
    <text evidence="7">Endonuclease that is involved in the suppression of homologous recombination and thus may have a key role in the control of bacterial genetic diversity.</text>
</comment>
<evidence type="ECO:0000256" key="9">
    <source>
        <dbReference type="SAM" id="MobiDB-lite"/>
    </source>
</evidence>
<feature type="compositionally biased region" description="Basic and acidic residues" evidence="9">
    <location>
        <begin position="568"/>
        <end position="578"/>
    </location>
</feature>
<accession>A0AAU9EQ95</accession>
<dbReference type="GO" id="GO:0140664">
    <property type="term" value="F:ATP-dependent DNA damage sensor activity"/>
    <property type="evidence" value="ECO:0007669"/>
    <property type="project" value="InterPro"/>
</dbReference>
<dbReference type="Gene3D" id="3.30.1370.110">
    <property type="match status" value="1"/>
</dbReference>
<dbReference type="EMBL" id="AP028679">
    <property type="protein sequence ID" value="BEQ14050.1"/>
    <property type="molecule type" value="Genomic_DNA"/>
</dbReference>
<evidence type="ECO:0000256" key="8">
    <source>
        <dbReference type="SAM" id="Coils"/>
    </source>
</evidence>
<dbReference type="SMART" id="SM00463">
    <property type="entry name" value="SMR"/>
    <property type="match status" value="1"/>
</dbReference>
<dbReference type="InterPro" id="IPR036187">
    <property type="entry name" value="DNA_mismatch_repair_MutS_sf"/>
</dbReference>
<keyword evidence="8" id="KW-0175">Coiled coil</keyword>
<evidence type="ECO:0000256" key="3">
    <source>
        <dbReference type="ARBA" id="ARBA00022801"/>
    </source>
</evidence>
<keyword evidence="7 11" id="KW-0255">Endonuclease</keyword>
<dbReference type="GO" id="GO:0072344">
    <property type="term" value="P:rescue of stalled ribosome"/>
    <property type="evidence" value="ECO:0007669"/>
    <property type="project" value="UniProtKB-UniRule"/>
</dbReference>